<name>A0AAE8YK72_9CAUD</name>
<organism evidence="2 3">
    <name type="scientific">Arthrobacter phage EastWest</name>
    <dbReference type="NCBI Taxonomy" id="2894292"/>
    <lineage>
        <taxon>Viruses</taxon>
        <taxon>Duplodnaviria</taxon>
        <taxon>Heunggongvirae</taxon>
        <taxon>Uroviricota</taxon>
        <taxon>Caudoviricetes</taxon>
        <taxon>Berryhillviridae</taxon>
        <taxon>Eastwestvirus</taxon>
        <taxon>Eastwestvirus eastwest</taxon>
    </lineage>
</organism>
<reference evidence="2" key="1">
    <citation type="submission" date="2021-10" db="EMBL/GenBank/DDBJ databases">
        <authorList>
            <person name="Valenzuela N."/>
            <person name="Pablo J."/>
            <person name="Strother B."/>
            <person name="Cravalho Y."/>
            <person name="Barto Z."/>
            <person name="Kane C."/>
            <person name="Chong R.A."/>
            <person name="Kawasaki K."/>
            <person name="Cruz S."/>
            <person name="Porter M.L."/>
            <person name="Pearce R."/>
            <person name="Hohenstein G."/>
            <person name="Li K."/>
            <person name="Kaniho J."/>
            <person name="Sadones M."/>
            <person name="Hamlin F."/>
            <person name="Daniels M."/>
            <person name="McKee K."/>
            <person name="Reed F."/>
            <person name="Donachie S."/>
            <person name="Bollivar D.W."/>
            <person name="Garlena R.A."/>
            <person name="Russell D.A."/>
            <person name="Jacobs-Sera D."/>
            <person name="Hatfull G.F."/>
        </authorList>
    </citation>
    <scope>NUCLEOTIDE SEQUENCE</scope>
</reference>
<accession>A0AAE8YK72</accession>
<feature type="region of interest" description="Disordered" evidence="1">
    <location>
        <begin position="1"/>
        <end position="23"/>
    </location>
</feature>
<protein>
    <submittedName>
        <fullName evidence="2">Uncharacterized protein</fullName>
    </submittedName>
</protein>
<keyword evidence="3" id="KW-1185">Reference proteome</keyword>
<proteinExistence type="predicted"/>
<feature type="compositionally biased region" description="Basic and acidic residues" evidence="1">
    <location>
        <begin position="12"/>
        <end position="22"/>
    </location>
</feature>
<evidence type="ECO:0000313" key="3">
    <source>
        <dbReference type="Proteomes" id="UP000827897"/>
    </source>
</evidence>
<evidence type="ECO:0000313" key="2">
    <source>
        <dbReference type="EMBL" id="UGL61928.1"/>
    </source>
</evidence>
<gene>
    <name evidence="2" type="primary">45</name>
    <name evidence="2" type="ORF">SEA_EASTWEST_45</name>
</gene>
<evidence type="ECO:0000256" key="1">
    <source>
        <dbReference type="SAM" id="MobiDB-lite"/>
    </source>
</evidence>
<dbReference type="Proteomes" id="UP000827897">
    <property type="component" value="Segment"/>
</dbReference>
<sequence length="129" mass="14453">MTTPANAPSPIDKLRKERDKRRVTVSTDLTMQPEETLLQFKERLISRGKQLNVSEPCSINDHIGCKWTETCECKCHAVINPADTLRSMIVAELRDAMTLAPSADQLDAAANRIAELVRSFDRTQTRAAK</sequence>
<dbReference type="EMBL" id="OK999980">
    <property type="protein sequence ID" value="UGL61928.1"/>
    <property type="molecule type" value="Genomic_DNA"/>
</dbReference>